<dbReference type="EMBL" id="JBHUKY010000031">
    <property type="protein sequence ID" value="MFD2411733.1"/>
    <property type="molecule type" value="Genomic_DNA"/>
</dbReference>
<dbReference type="InterPro" id="IPR029903">
    <property type="entry name" value="RmlD-like-bd"/>
</dbReference>
<evidence type="ECO:0000313" key="4">
    <source>
        <dbReference type="EMBL" id="MFD2411733.1"/>
    </source>
</evidence>
<keyword evidence="2 4" id="KW-0560">Oxidoreductase</keyword>
<reference evidence="5" key="1">
    <citation type="journal article" date="2019" name="Int. J. Syst. Evol. Microbiol.">
        <title>The Global Catalogue of Microorganisms (GCM) 10K type strain sequencing project: providing services to taxonomists for standard genome sequencing and annotation.</title>
        <authorList>
            <consortium name="The Broad Institute Genomics Platform"/>
            <consortium name="The Broad Institute Genome Sequencing Center for Infectious Disease"/>
            <person name="Wu L."/>
            <person name="Ma J."/>
        </authorList>
    </citation>
    <scope>NUCLEOTIDE SEQUENCE [LARGE SCALE GENOMIC DNA]</scope>
    <source>
        <strain evidence="5">CCM 8725</strain>
    </source>
</reference>
<dbReference type="PANTHER" id="PTHR10491">
    <property type="entry name" value="DTDP-4-DEHYDRORHAMNOSE REDUCTASE"/>
    <property type="match status" value="1"/>
</dbReference>
<protein>
    <recommendedName>
        <fullName evidence="2">dTDP-4-dehydrorhamnose reductase</fullName>
        <ecNumber evidence="2">1.1.1.133</ecNumber>
    </recommendedName>
</protein>
<dbReference type="SUPFAM" id="SSF51735">
    <property type="entry name" value="NAD(P)-binding Rossmann-fold domains"/>
    <property type="match status" value="1"/>
</dbReference>
<comment type="function">
    <text evidence="2">Catalyzes the reduction of dTDP-6-deoxy-L-lyxo-4-hexulose to yield dTDP-L-rhamnose.</text>
</comment>
<evidence type="ECO:0000259" key="3">
    <source>
        <dbReference type="Pfam" id="PF04321"/>
    </source>
</evidence>
<dbReference type="CDD" id="cd05254">
    <property type="entry name" value="dTDP_HR_like_SDR_e"/>
    <property type="match status" value="1"/>
</dbReference>
<comment type="pathway">
    <text evidence="2">Carbohydrate biosynthesis; dTDP-L-rhamnose biosynthesis.</text>
</comment>
<evidence type="ECO:0000256" key="2">
    <source>
        <dbReference type="RuleBase" id="RU364082"/>
    </source>
</evidence>
<evidence type="ECO:0000256" key="1">
    <source>
        <dbReference type="ARBA" id="ARBA00010944"/>
    </source>
</evidence>
<dbReference type="Proteomes" id="UP001597448">
    <property type="component" value="Unassembled WGS sequence"/>
</dbReference>
<evidence type="ECO:0000313" key="5">
    <source>
        <dbReference type="Proteomes" id="UP001597448"/>
    </source>
</evidence>
<gene>
    <name evidence="4" type="primary">rfbD</name>
    <name evidence="4" type="ORF">ACFSX3_17740</name>
</gene>
<dbReference type="EC" id="1.1.1.133" evidence="2"/>
<keyword evidence="2" id="KW-0521">NADP</keyword>
<dbReference type="Pfam" id="PF04321">
    <property type="entry name" value="RmlD_sub_bind"/>
    <property type="match status" value="1"/>
</dbReference>
<dbReference type="PANTHER" id="PTHR10491:SF4">
    <property type="entry name" value="METHIONINE ADENOSYLTRANSFERASE 2 SUBUNIT BETA"/>
    <property type="match status" value="1"/>
</dbReference>
<name>A0ABW5F9L7_9BACL</name>
<comment type="caution">
    <text evidence="4">The sequence shown here is derived from an EMBL/GenBank/DDBJ whole genome shotgun (WGS) entry which is preliminary data.</text>
</comment>
<dbReference type="NCBIfam" id="TIGR01214">
    <property type="entry name" value="rmlD"/>
    <property type="match status" value="1"/>
</dbReference>
<keyword evidence="5" id="KW-1185">Reference proteome</keyword>
<sequence length="286" mass="32330">MRVLVTGAKGQLGSDVILELENEGFKYKGLDINKLDLTDFQSTRDVFLEYMPDVVIHSAAFTDVEKAELEVEKCRRINVDATGNIAMLCNSINAKLVYISTDYVFSGDSAEPYEIDSKPGPLSVYGRSKLDGEFEVMRKTDKFFIIRTSWAYGVSGKNFVSTMLRIGKKQESVDVVSDQVGSPTYTADLSKLIVSMIKTEKYGVYHATNEGFCSWAEFAVEIFRLANLPIKVNFITTDMYPVNVIRPKNSTMSKRALDINGFVRLPHWMISLESYMKKIAYEFDDK</sequence>
<dbReference type="RefSeq" id="WP_209988676.1">
    <property type="nucleotide sequence ID" value="NZ_JBHSVQ010000001.1"/>
</dbReference>
<dbReference type="InterPro" id="IPR005913">
    <property type="entry name" value="dTDP_dehydrorham_reduct"/>
</dbReference>
<accession>A0ABW5F9L7</accession>
<dbReference type="Gene3D" id="3.90.25.10">
    <property type="entry name" value="UDP-galactose 4-epimerase, domain 1"/>
    <property type="match status" value="1"/>
</dbReference>
<dbReference type="Gene3D" id="3.40.50.720">
    <property type="entry name" value="NAD(P)-binding Rossmann-like Domain"/>
    <property type="match status" value="1"/>
</dbReference>
<dbReference type="GO" id="GO:0008831">
    <property type="term" value="F:dTDP-4-dehydrorhamnose reductase activity"/>
    <property type="evidence" value="ECO:0007669"/>
    <property type="project" value="UniProtKB-EC"/>
</dbReference>
<organism evidence="4 5">
    <name type="scientific">Paenibacillus rhizoplanae</name>
    <dbReference type="NCBI Taxonomy" id="1917181"/>
    <lineage>
        <taxon>Bacteria</taxon>
        <taxon>Bacillati</taxon>
        <taxon>Bacillota</taxon>
        <taxon>Bacilli</taxon>
        <taxon>Bacillales</taxon>
        <taxon>Paenibacillaceae</taxon>
        <taxon>Paenibacillus</taxon>
    </lineage>
</organism>
<dbReference type="InterPro" id="IPR036291">
    <property type="entry name" value="NAD(P)-bd_dom_sf"/>
</dbReference>
<proteinExistence type="inferred from homology"/>
<feature type="domain" description="RmlD-like substrate binding" evidence="3">
    <location>
        <begin position="1"/>
        <end position="279"/>
    </location>
</feature>
<comment type="similarity">
    <text evidence="1 2">Belongs to the dTDP-4-dehydrorhamnose reductase family.</text>
</comment>